<gene>
    <name evidence="7" type="ORF">AAFF_G00271860</name>
</gene>
<evidence type="ECO:0000256" key="1">
    <source>
        <dbReference type="ARBA" id="ARBA00004141"/>
    </source>
</evidence>
<evidence type="ECO:0000313" key="7">
    <source>
        <dbReference type="EMBL" id="KAJ8373058.1"/>
    </source>
</evidence>
<keyword evidence="3 6" id="KW-0812">Transmembrane</keyword>
<proteinExistence type="inferred from homology"/>
<reference evidence="7" key="1">
    <citation type="journal article" date="2023" name="Science">
        <title>Genome structures resolve the early diversification of teleost fishes.</title>
        <authorList>
            <person name="Parey E."/>
            <person name="Louis A."/>
            <person name="Montfort J."/>
            <person name="Bouchez O."/>
            <person name="Roques C."/>
            <person name="Iampietro C."/>
            <person name="Lluch J."/>
            <person name="Castinel A."/>
            <person name="Donnadieu C."/>
            <person name="Desvignes T."/>
            <person name="Floi Bucao C."/>
            <person name="Jouanno E."/>
            <person name="Wen M."/>
            <person name="Mejri S."/>
            <person name="Dirks R."/>
            <person name="Jansen H."/>
            <person name="Henkel C."/>
            <person name="Chen W.J."/>
            <person name="Zahm M."/>
            <person name="Cabau C."/>
            <person name="Klopp C."/>
            <person name="Thompson A.W."/>
            <person name="Robinson-Rechavi M."/>
            <person name="Braasch I."/>
            <person name="Lecointre G."/>
            <person name="Bobe J."/>
            <person name="Postlethwait J.H."/>
            <person name="Berthelot C."/>
            <person name="Roest Crollius H."/>
            <person name="Guiguen Y."/>
        </authorList>
    </citation>
    <scope>NUCLEOTIDE SEQUENCE</scope>
    <source>
        <strain evidence="7">NC1722</strain>
    </source>
</reference>
<feature type="transmembrane region" description="Helical" evidence="6">
    <location>
        <begin position="113"/>
        <end position="137"/>
    </location>
</feature>
<comment type="subcellular location">
    <subcellularLocation>
        <location evidence="1">Membrane</location>
        <topology evidence="1">Multi-pass membrane protein</topology>
    </subcellularLocation>
</comment>
<evidence type="ECO:0000256" key="2">
    <source>
        <dbReference type="ARBA" id="ARBA00009565"/>
    </source>
</evidence>
<accession>A0AAD7RAZ6</accession>
<dbReference type="Pfam" id="PF04103">
    <property type="entry name" value="CD20"/>
    <property type="match status" value="1"/>
</dbReference>
<sequence>MGGEVARLQTTGCLVIMAVSVSRDLSVTVTDSTMDKLTDRRRALRESIQKGEPKVLGVSQVMVGVTIISYSLPLLPTEFTEIMTFGVPWWSGVVFIFTGAVTIVMEKQANMKFLCFCLGATAVALLISILALIFYFVDLKNADKRCNHNTEICDEEHHPLCISAQLCVFTRGVKSCLLLFTMVQTVLSSIMLFTLFKERRSFTNYSTLNQLIPPSPTASMPPELN</sequence>
<comment type="caution">
    <text evidence="7">The sequence shown here is derived from an EMBL/GenBank/DDBJ whole genome shotgun (WGS) entry which is preliminary data.</text>
</comment>
<dbReference type="GO" id="GO:0016020">
    <property type="term" value="C:membrane"/>
    <property type="evidence" value="ECO:0007669"/>
    <property type="project" value="UniProtKB-SubCell"/>
</dbReference>
<feature type="transmembrane region" description="Helical" evidence="6">
    <location>
        <begin position="87"/>
        <end position="106"/>
    </location>
</feature>
<feature type="transmembrane region" description="Helical" evidence="6">
    <location>
        <begin position="177"/>
        <end position="196"/>
    </location>
</feature>
<dbReference type="Proteomes" id="UP001221898">
    <property type="component" value="Unassembled WGS sequence"/>
</dbReference>
<dbReference type="InterPro" id="IPR007237">
    <property type="entry name" value="CD20-like"/>
</dbReference>
<keyword evidence="5 6" id="KW-0472">Membrane</keyword>
<evidence type="ECO:0000256" key="5">
    <source>
        <dbReference type="ARBA" id="ARBA00023136"/>
    </source>
</evidence>
<dbReference type="PANTHER" id="PTHR23320:SF129">
    <property type="entry name" value="MEMBRANE-SPANNING 4-DOMAINS SUBFAMILY A MEMBER 15"/>
    <property type="match status" value="1"/>
</dbReference>
<evidence type="ECO:0000313" key="8">
    <source>
        <dbReference type="Proteomes" id="UP001221898"/>
    </source>
</evidence>
<keyword evidence="4 6" id="KW-1133">Transmembrane helix</keyword>
<feature type="transmembrane region" description="Helical" evidence="6">
    <location>
        <begin position="55"/>
        <end position="75"/>
    </location>
</feature>
<name>A0AAD7RAZ6_9TELE</name>
<keyword evidence="8" id="KW-1185">Reference proteome</keyword>
<evidence type="ECO:0000256" key="6">
    <source>
        <dbReference type="SAM" id="Phobius"/>
    </source>
</evidence>
<dbReference type="AlphaFoldDB" id="A0AAD7RAZ6"/>
<dbReference type="EMBL" id="JAINUG010000375">
    <property type="protein sequence ID" value="KAJ8373058.1"/>
    <property type="molecule type" value="Genomic_DNA"/>
</dbReference>
<evidence type="ECO:0000256" key="4">
    <source>
        <dbReference type="ARBA" id="ARBA00022989"/>
    </source>
</evidence>
<dbReference type="InterPro" id="IPR030417">
    <property type="entry name" value="MS4A"/>
</dbReference>
<evidence type="ECO:0000256" key="3">
    <source>
        <dbReference type="ARBA" id="ARBA00022692"/>
    </source>
</evidence>
<protein>
    <submittedName>
        <fullName evidence="7">Uncharacterized protein</fullName>
    </submittedName>
</protein>
<organism evidence="7 8">
    <name type="scientific">Aldrovandia affinis</name>
    <dbReference type="NCBI Taxonomy" id="143900"/>
    <lineage>
        <taxon>Eukaryota</taxon>
        <taxon>Metazoa</taxon>
        <taxon>Chordata</taxon>
        <taxon>Craniata</taxon>
        <taxon>Vertebrata</taxon>
        <taxon>Euteleostomi</taxon>
        <taxon>Actinopterygii</taxon>
        <taxon>Neopterygii</taxon>
        <taxon>Teleostei</taxon>
        <taxon>Notacanthiformes</taxon>
        <taxon>Halosauridae</taxon>
        <taxon>Aldrovandia</taxon>
    </lineage>
</organism>
<dbReference type="PANTHER" id="PTHR23320">
    <property type="entry name" value="MEMBRANE-SPANNING 4-DOMAINS SUBFAMILY A MS4A -RELATED"/>
    <property type="match status" value="1"/>
</dbReference>
<comment type="similarity">
    <text evidence="2">Belongs to the MS4A family.</text>
</comment>